<dbReference type="Pfam" id="PF23843">
    <property type="entry name" value="DUF7210"/>
    <property type="match status" value="1"/>
</dbReference>
<dbReference type="AlphaFoldDB" id="A0A6J4E9Q5"/>
<evidence type="ECO:0000259" key="1">
    <source>
        <dbReference type="Pfam" id="PF23843"/>
    </source>
</evidence>
<protein>
    <recommendedName>
        <fullName evidence="1">DUF7210 domain-containing protein</fullName>
    </recommendedName>
</protein>
<dbReference type="KEGG" id="ptw:TUM18999_46480"/>
<feature type="domain" description="DUF7210" evidence="1">
    <location>
        <begin position="10"/>
        <end position="47"/>
    </location>
</feature>
<evidence type="ECO:0000313" key="2">
    <source>
        <dbReference type="EMBL" id="BCG26457.1"/>
    </source>
</evidence>
<gene>
    <name evidence="2" type="ORF">TUM18999_46480</name>
</gene>
<accession>A0A6J4E9Q5</accession>
<evidence type="ECO:0000313" key="3">
    <source>
        <dbReference type="Proteomes" id="UP000509383"/>
    </source>
</evidence>
<organism evidence="2 3">
    <name type="scientific">Pseudomonas tohonis</name>
    <dbReference type="NCBI Taxonomy" id="2725477"/>
    <lineage>
        <taxon>Bacteria</taxon>
        <taxon>Pseudomonadati</taxon>
        <taxon>Pseudomonadota</taxon>
        <taxon>Gammaproteobacteria</taxon>
        <taxon>Pseudomonadales</taxon>
        <taxon>Pseudomonadaceae</taxon>
        <taxon>Pseudomonas</taxon>
    </lineage>
</organism>
<proteinExistence type="predicted"/>
<sequence length="62" mass="6607">MSTEKPVQLVEVELAGEHTHKGVGYSAGDTIKVTKRQKLFLEQSGKIGAVVLNQAAPATSKE</sequence>
<reference evidence="2 3" key="1">
    <citation type="submission" date="2020-05" db="EMBL/GenBank/DDBJ databases">
        <title>Characterization of novel class B3 metallo-beta-lactamase from novel Pseudomonas species.</title>
        <authorList>
            <person name="Yamada K."/>
            <person name="Aoki K."/>
            <person name="Ishii Y."/>
        </authorList>
    </citation>
    <scope>NUCLEOTIDE SEQUENCE [LARGE SCALE GENOMIC DNA]</scope>
    <source>
        <strain evidence="2 3">TUM18999</strain>
    </source>
</reference>
<dbReference type="Proteomes" id="UP000509383">
    <property type="component" value="Chromosome"/>
</dbReference>
<dbReference type="RefSeq" id="WP_173180421.1">
    <property type="nucleotide sequence ID" value="NZ_AP023189.1"/>
</dbReference>
<dbReference type="EMBL" id="AP023189">
    <property type="protein sequence ID" value="BCG26457.1"/>
    <property type="molecule type" value="Genomic_DNA"/>
</dbReference>
<dbReference type="InterPro" id="IPR055634">
    <property type="entry name" value="DUF7210"/>
</dbReference>
<name>A0A6J4E9Q5_9PSED</name>